<evidence type="ECO:0000313" key="1">
    <source>
        <dbReference type="EMBL" id="EEH33261.2"/>
    </source>
</evidence>
<reference evidence="1 2" key="1">
    <citation type="journal article" date="2011" name="PLoS Genet.">
        <title>Comparative genomic analysis of human fungal pathogens causing paracoccidioidomycosis.</title>
        <authorList>
            <person name="Desjardins C.A."/>
            <person name="Champion M.D."/>
            <person name="Holder J.W."/>
            <person name="Muszewska A."/>
            <person name="Goldberg J."/>
            <person name="Bailao A.M."/>
            <person name="Brigido M.M."/>
            <person name="Ferreira M.E."/>
            <person name="Garcia A.M."/>
            <person name="Grynberg M."/>
            <person name="Gujja S."/>
            <person name="Heiman D.I."/>
            <person name="Henn M.R."/>
            <person name="Kodira C.D."/>
            <person name="Leon-Narvaez H."/>
            <person name="Longo L.V."/>
            <person name="Ma L.J."/>
            <person name="Malavazi I."/>
            <person name="Matsuo A.L."/>
            <person name="Morais F.V."/>
            <person name="Pereira M."/>
            <person name="Rodriguez-Brito S."/>
            <person name="Sakthikumar S."/>
            <person name="Salem-Izacc S.M."/>
            <person name="Sykes S.M."/>
            <person name="Teixeira M.M."/>
            <person name="Vallejo M.C."/>
            <person name="Walter M.E."/>
            <person name="Yandava C."/>
            <person name="Young S."/>
            <person name="Zeng Q."/>
            <person name="Zucker J."/>
            <person name="Felipe M.S."/>
            <person name="Goldman G.H."/>
            <person name="Haas B.J."/>
            <person name="McEwen J.G."/>
            <person name="Nino-Vega G."/>
            <person name="Puccia R."/>
            <person name="San-Blas G."/>
            <person name="Soares C.M."/>
            <person name="Birren B.W."/>
            <person name="Cuomo C.A."/>
        </authorList>
    </citation>
    <scope>NUCLEOTIDE SEQUENCE [LARGE SCALE GENOMIC DNA]</scope>
    <source>
        <strain evidence="2">ATCC MYA-826 / Pb01</strain>
    </source>
</reference>
<sequence>MTNPKFWYSPSSCSLAPHILLRELGLEAETIQITDFVPRSLWLDQSQAPCPRPLCRPRNHNGAYEWMNWLTSQLNAGLFGMLFGPARFTDDLDGVDGIKMSATQRVQDEEGTR</sequence>
<dbReference type="KEGG" id="pbl:PAAG_04314"/>
<proteinExistence type="predicted"/>
<name>C1H0M0_PARBA</name>
<protein>
    <recommendedName>
        <fullName evidence="3">GST N-terminal domain-containing protein</fullName>
    </recommendedName>
</protein>
<dbReference type="RefSeq" id="XP_015699463.1">
    <property type="nucleotide sequence ID" value="XM_015845237.1"/>
</dbReference>
<accession>C1H0M0</accession>
<dbReference type="VEuPathDB" id="FungiDB:PAAG_04314"/>
<dbReference type="AlphaFoldDB" id="C1H0M0"/>
<dbReference type="STRING" id="502779.C1H0M0"/>
<dbReference type="OrthoDB" id="2309723at2759"/>
<dbReference type="HOGENOM" id="CLU_2134262_0_0_1"/>
<evidence type="ECO:0008006" key="3">
    <source>
        <dbReference type="Google" id="ProtNLM"/>
    </source>
</evidence>
<dbReference type="EMBL" id="KN294001">
    <property type="protein sequence ID" value="EEH33261.2"/>
    <property type="molecule type" value="Genomic_DNA"/>
</dbReference>
<gene>
    <name evidence="1" type="ORF">PAAG_04314</name>
</gene>
<organism evidence="1 2">
    <name type="scientific">Paracoccidioides lutzii (strain ATCC MYA-826 / Pb01)</name>
    <name type="common">Paracoccidioides brasiliensis</name>
    <dbReference type="NCBI Taxonomy" id="502779"/>
    <lineage>
        <taxon>Eukaryota</taxon>
        <taxon>Fungi</taxon>
        <taxon>Dikarya</taxon>
        <taxon>Ascomycota</taxon>
        <taxon>Pezizomycotina</taxon>
        <taxon>Eurotiomycetes</taxon>
        <taxon>Eurotiomycetidae</taxon>
        <taxon>Onygenales</taxon>
        <taxon>Ajellomycetaceae</taxon>
        <taxon>Paracoccidioides</taxon>
    </lineage>
</organism>
<evidence type="ECO:0000313" key="2">
    <source>
        <dbReference type="Proteomes" id="UP000002059"/>
    </source>
</evidence>
<keyword evidence="2" id="KW-1185">Reference proteome</keyword>
<dbReference type="GeneID" id="9097214"/>
<dbReference type="Proteomes" id="UP000002059">
    <property type="component" value="Partially assembled WGS sequence"/>
</dbReference>